<reference evidence="1" key="1">
    <citation type="submission" date="2019-12" db="EMBL/GenBank/DDBJ databases">
        <title>Actinomadura physcomitrii sp. nov., a novel actinomycete isolated from moss [Physcomitrium sphaericum (Ludw) Fuernr].</title>
        <authorList>
            <person name="Zhuang X."/>
        </authorList>
    </citation>
    <scope>NUCLEOTIDE SEQUENCE [LARGE SCALE GENOMIC DNA]</scope>
    <source>
        <strain evidence="1">LD22</strain>
    </source>
</reference>
<protein>
    <submittedName>
        <fullName evidence="1">Uncharacterized protein</fullName>
    </submittedName>
</protein>
<gene>
    <name evidence="1" type="ORF">F8568_021145</name>
</gene>
<dbReference type="AlphaFoldDB" id="A0A6I4MFS6"/>
<comment type="caution">
    <text evidence="1">The sequence shown here is derived from an EMBL/GenBank/DDBJ whole genome shotgun (WGS) entry which is preliminary data.</text>
</comment>
<organism evidence="1 2">
    <name type="scientific">Actinomadura physcomitrii</name>
    <dbReference type="NCBI Taxonomy" id="2650748"/>
    <lineage>
        <taxon>Bacteria</taxon>
        <taxon>Bacillati</taxon>
        <taxon>Actinomycetota</taxon>
        <taxon>Actinomycetes</taxon>
        <taxon>Streptosporangiales</taxon>
        <taxon>Thermomonosporaceae</taxon>
        <taxon>Actinomadura</taxon>
    </lineage>
</organism>
<name>A0A6I4MFS6_9ACTN</name>
<evidence type="ECO:0000313" key="2">
    <source>
        <dbReference type="Proteomes" id="UP000462055"/>
    </source>
</evidence>
<proteinExistence type="predicted"/>
<keyword evidence="2" id="KW-1185">Reference proteome</keyword>
<dbReference type="Proteomes" id="UP000462055">
    <property type="component" value="Unassembled WGS sequence"/>
</dbReference>
<sequence>MTPDARARLEALGTVLRAHGLSAWFTPDGLHVENPYVDGCCTVHPCTVVTVEPRAEDAGRPWFWTSWRHPVAEADRVADAVLALKGLLDGTPGTAL</sequence>
<accession>A0A6I4MFS6</accession>
<evidence type="ECO:0000313" key="1">
    <source>
        <dbReference type="EMBL" id="MWA02837.1"/>
    </source>
</evidence>
<dbReference type="EMBL" id="WBMS02000016">
    <property type="protein sequence ID" value="MWA02837.1"/>
    <property type="molecule type" value="Genomic_DNA"/>
</dbReference>
<dbReference type="RefSeq" id="WP_151595412.1">
    <property type="nucleotide sequence ID" value="NZ_WBMS02000016.1"/>
</dbReference>